<dbReference type="InterPro" id="IPR006015">
    <property type="entry name" value="Universal_stress_UspA"/>
</dbReference>
<feature type="domain" description="UspA" evidence="2">
    <location>
        <begin position="9"/>
        <end position="144"/>
    </location>
</feature>
<dbReference type="EMBL" id="CP038799">
    <property type="protein sequence ID" value="QIV80552.1"/>
    <property type="molecule type" value="Genomic_DNA"/>
</dbReference>
<sequence>MGGSLDAGIVVGVDGSPSSETALRWAAAEAALHDSTLTIVYAVAPILGTWPVLPPPDGLLDWQQELGGRILEDAEKIAKEIAHAAVRVTTAFSSAAPAATLVERSKHARMVVVGNRGRGALSRTFLGSVSTALVHRAHCPVTVTHDDYLPPHDSKDPVVLGFDSSAASTSAIALAFEEAQWRRVELVVLHAWWSPGAWELPRFDWDDLRPDVEREVSAELVDWQKRYPDVAVRRVVVLDQPARHLVEQAETAQLLVVGSRGYGAVASTLLGSVSSAVVQAARVPVIIARG</sequence>
<name>A0A6H0RZ43_9MYCO</name>
<accession>A0A6H0RZ43</accession>
<dbReference type="Gene3D" id="3.40.50.620">
    <property type="entry name" value="HUPs"/>
    <property type="match status" value="2"/>
</dbReference>
<organism evidence="3 4">
    <name type="scientific">Mycolicibacterium frederiksbergense</name>
    <dbReference type="NCBI Taxonomy" id="117567"/>
    <lineage>
        <taxon>Bacteria</taxon>
        <taxon>Bacillati</taxon>
        <taxon>Actinomycetota</taxon>
        <taxon>Actinomycetes</taxon>
        <taxon>Mycobacteriales</taxon>
        <taxon>Mycobacteriaceae</taxon>
        <taxon>Mycolicibacterium</taxon>
    </lineage>
</organism>
<evidence type="ECO:0000313" key="3">
    <source>
        <dbReference type="EMBL" id="QIV80552.1"/>
    </source>
</evidence>
<reference evidence="3 4" key="1">
    <citation type="submission" date="2019-04" db="EMBL/GenBank/DDBJ databases">
        <title>Draft, Whole-Genome Sequence of the Anthracene-degrading Mycobacterium frederiksbergense LB501T, Isolated from a Polycyclic Aromatic Hydrocarbon (PAH)-Contaminated Soil.</title>
        <authorList>
            <person name="Augelletti F."/>
        </authorList>
    </citation>
    <scope>NUCLEOTIDE SEQUENCE [LARGE SCALE GENOMIC DNA]</scope>
    <source>
        <strain evidence="3 4">LB 501T</strain>
    </source>
</reference>
<dbReference type="PANTHER" id="PTHR46268:SF6">
    <property type="entry name" value="UNIVERSAL STRESS PROTEIN UP12"/>
    <property type="match status" value="1"/>
</dbReference>
<comment type="similarity">
    <text evidence="1">Belongs to the universal stress protein A family.</text>
</comment>
<evidence type="ECO:0000313" key="4">
    <source>
        <dbReference type="Proteomes" id="UP000501849"/>
    </source>
</evidence>
<evidence type="ECO:0000259" key="2">
    <source>
        <dbReference type="Pfam" id="PF00582"/>
    </source>
</evidence>
<dbReference type="InterPro" id="IPR006016">
    <property type="entry name" value="UspA"/>
</dbReference>
<dbReference type="PRINTS" id="PR01438">
    <property type="entry name" value="UNVRSLSTRESS"/>
</dbReference>
<feature type="domain" description="UspA" evidence="2">
    <location>
        <begin position="157"/>
        <end position="289"/>
    </location>
</feature>
<gene>
    <name evidence="3" type="ORF">EXE63_06340</name>
</gene>
<dbReference type="AlphaFoldDB" id="A0A6H0RZ43"/>
<protein>
    <submittedName>
        <fullName evidence="3">Universal stress protein</fullName>
    </submittedName>
</protein>
<evidence type="ECO:0000256" key="1">
    <source>
        <dbReference type="ARBA" id="ARBA00008791"/>
    </source>
</evidence>
<keyword evidence="4" id="KW-1185">Reference proteome</keyword>
<dbReference type="PANTHER" id="PTHR46268">
    <property type="entry name" value="STRESS RESPONSE PROTEIN NHAX"/>
    <property type="match status" value="1"/>
</dbReference>
<dbReference type="Proteomes" id="UP000501849">
    <property type="component" value="Chromosome"/>
</dbReference>
<proteinExistence type="inferred from homology"/>
<dbReference type="SUPFAM" id="SSF52402">
    <property type="entry name" value="Adenine nucleotide alpha hydrolases-like"/>
    <property type="match status" value="2"/>
</dbReference>
<dbReference type="RefSeq" id="WP_168141263.1">
    <property type="nucleotide sequence ID" value="NZ_CP038799.1"/>
</dbReference>
<dbReference type="InterPro" id="IPR014729">
    <property type="entry name" value="Rossmann-like_a/b/a_fold"/>
</dbReference>
<dbReference type="KEGG" id="mfre:EXE63_06340"/>
<dbReference type="Pfam" id="PF00582">
    <property type="entry name" value="Usp"/>
    <property type="match status" value="2"/>
</dbReference>